<proteinExistence type="predicted"/>
<evidence type="ECO:0000313" key="1">
    <source>
        <dbReference type="EMBL" id="CAL8135503.1"/>
    </source>
</evidence>
<protein>
    <submittedName>
        <fullName evidence="1">Uncharacterized protein</fullName>
    </submittedName>
</protein>
<organism evidence="1 2">
    <name type="scientific">Orchesella dallaii</name>
    <dbReference type="NCBI Taxonomy" id="48710"/>
    <lineage>
        <taxon>Eukaryota</taxon>
        <taxon>Metazoa</taxon>
        <taxon>Ecdysozoa</taxon>
        <taxon>Arthropoda</taxon>
        <taxon>Hexapoda</taxon>
        <taxon>Collembola</taxon>
        <taxon>Entomobryomorpha</taxon>
        <taxon>Entomobryoidea</taxon>
        <taxon>Orchesellidae</taxon>
        <taxon>Orchesellinae</taxon>
        <taxon>Orchesella</taxon>
    </lineage>
</organism>
<accession>A0ABP1RTR1</accession>
<sequence>MNYAHCDVYYHQGKYHCENECKVFTASRISSNSIGDLAQKYYIIGAIRTLQLKEKNPSQWALIQDLYVERHDKKEAEKESDDALITFIRKNCNLERFNEIEIKIVLEILKFQSWNTSDYDSTSLRWSYTHY</sequence>
<evidence type="ECO:0000313" key="2">
    <source>
        <dbReference type="Proteomes" id="UP001642540"/>
    </source>
</evidence>
<dbReference type="EMBL" id="CAXLJM020000108">
    <property type="protein sequence ID" value="CAL8135503.1"/>
    <property type="molecule type" value="Genomic_DNA"/>
</dbReference>
<reference evidence="1 2" key="1">
    <citation type="submission" date="2024-08" db="EMBL/GenBank/DDBJ databases">
        <authorList>
            <person name="Cucini C."/>
            <person name="Frati F."/>
        </authorList>
    </citation>
    <scope>NUCLEOTIDE SEQUENCE [LARGE SCALE GENOMIC DNA]</scope>
</reference>
<comment type="caution">
    <text evidence="1">The sequence shown here is derived from an EMBL/GenBank/DDBJ whole genome shotgun (WGS) entry which is preliminary data.</text>
</comment>
<name>A0ABP1RTR1_9HEXA</name>
<gene>
    <name evidence="1" type="ORF">ODALV1_LOCUS26014</name>
</gene>
<keyword evidence="2" id="KW-1185">Reference proteome</keyword>
<dbReference type="Proteomes" id="UP001642540">
    <property type="component" value="Unassembled WGS sequence"/>
</dbReference>